<dbReference type="EMBL" id="QLMK01000001">
    <property type="protein sequence ID" value="RAK34305.1"/>
    <property type="molecule type" value="Genomic_DNA"/>
</dbReference>
<dbReference type="AlphaFoldDB" id="A0A364JZY5"/>
<gene>
    <name evidence="2" type="ORF">C7374_101639</name>
</gene>
<evidence type="ECO:0008006" key="4">
    <source>
        <dbReference type="Google" id="ProtNLM"/>
    </source>
</evidence>
<dbReference type="RefSeq" id="WP_111574130.1">
    <property type="nucleotide sequence ID" value="NZ_JBHEEY010000001.1"/>
</dbReference>
<accession>A0A364JZY5</accession>
<keyword evidence="1" id="KW-0732">Signal</keyword>
<sequence length="185" mass="19710">MQTASQNRSSLVPVLATVTFALLAGCTTSGTENAAATSGEQRVKASELRAYCPSVTLREGTAYFNSYEKGKENDPAHVVYQASITDTTRSCQYADGSIIIDVAAAGKVIPGPKYRSGTITMPIRIAVVEGDKVIHSKLHHQSVSVTSGGTATQFVFNEKGISFPMPAKQNVQIFVGFDEGPYNTN</sequence>
<proteinExistence type="predicted"/>
<feature type="chain" id="PRO_5016677138" description="Lipoprotein" evidence="1">
    <location>
        <begin position="25"/>
        <end position="185"/>
    </location>
</feature>
<feature type="signal peptide" evidence="1">
    <location>
        <begin position="1"/>
        <end position="24"/>
    </location>
</feature>
<protein>
    <recommendedName>
        <fullName evidence="4">Lipoprotein</fullName>
    </recommendedName>
</protein>
<dbReference type="Proteomes" id="UP000249453">
    <property type="component" value="Unassembled WGS sequence"/>
</dbReference>
<comment type="caution">
    <text evidence="2">The sequence shown here is derived from an EMBL/GenBank/DDBJ whole genome shotgun (WGS) entry which is preliminary data.</text>
</comment>
<evidence type="ECO:0000313" key="3">
    <source>
        <dbReference type="Proteomes" id="UP000249453"/>
    </source>
</evidence>
<evidence type="ECO:0000256" key="1">
    <source>
        <dbReference type="SAM" id="SignalP"/>
    </source>
</evidence>
<evidence type="ECO:0000313" key="2">
    <source>
        <dbReference type="EMBL" id="RAK34305.1"/>
    </source>
</evidence>
<dbReference type="OrthoDB" id="8446614at2"/>
<organism evidence="2 3">
    <name type="scientific">Falsochrobactrum ovis</name>
    <dbReference type="NCBI Taxonomy" id="1293442"/>
    <lineage>
        <taxon>Bacteria</taxon>
        <taxon>Pseudomonadati</taxon>
        <taxon>Pseudomonadota</taxon>
        <taxon>Alphaproteobacteria</taxon>
        <taxon>Hyphomicrobiales</taxon>
        <taxon>Brucellaceae</taxon>
        <taxon>Falsochrobactrum</taxon>
    </lineage>
</organism>
<keyword evidence="3" id="KW-1185">Reference proteome</keyword>
<reference evidence="2 3" key="1">
    <citation type="submission" date="2018-06" db="EMBL/GenBank/DDBJ databases">
        <title>Genomic Encyclopedia of Type Strains, Phase IV (KMG-IV): sequencing the most valuable type-strain genomes for metagenomic binning, comparative biology and taxonomic classification.</title>
        <authorList>
            <person name="Goeker M."/>
        </authorList>
    </citation>
    <scope>NUCLEOTIDE SEQUENCE [LARGE SCALE GENOMIC DNA]</scope>
    <source>
        <strain evidence="2 3">DSM 26720</strain>
    </source>
</reference>
<name>A0A364JZY5_9HYPH</name>